<gene>
    <name evidence="2" type="ORF">HNQ08_005105</name>
</gene>
<dbReference type="InterPro" id="IPR021454">
    <property type="entry name" value="DUF3105"/>
</dbReference>
<dbReference type="GO" id="GO:0005737">
    <property type="term" value="C:cytoplasm"/>
    <property type="evidence" value="ECO:0007669"/>
    <property type="project" value="TreeGrafter"/>
</dbReference>
<protein>
    <recommendedName>
        <fullName evidence="4">DUF3105 domain-containing protein</fullName>
    </recommendedName>
</protein>
<name>A0A7W8K2B2_9DEIO</name>
<organism evidence="2 3">
    <name type="scientific">Deinococcus humi</name>
    <dbReference type="NCBI Taxonomy" id="662880"/>
    <lineage>
        <taxon>Bacteria</taxon>
        <taxon>Thermotogati</taxon>
        <taxon>Deinococcota</taxon>
        <taxon>Deinococci</taxon>
        <taxon>Deinococcales</taxon>
        <taxon>Deinococcaceae</taxon>
        <taxon>Deinococcus</taxon>
    </lineage>
</organism>
<dbReference type="Pfam" id="PF11303">
    <property type="entry name" value="DUF3105"/>
    <property type="match status" value="1"/>
</dbReference>
<dbReference type="EMBL" id="JACHFL010000025">
    <property type="protein sequence ID" value="MBB5365979.1"/>
    <property type="molecule type" value="Genomic_DNA"/>
</dbReference>
<accession>A0A7W8K2B2</accession>
<dbReference type="RefSeq" id="WP_184137881.1">
    <property type="nucleotide sequence ID" value="NZ_JACHFL010000025.1"/>
</dbReference>
<evidence type="ECO:0000313" key="2">
    <source>
        <dbReference type="EMBL" id="MBB5365979.1"/>
    </source>
</evidence>
<feature type="transmembrane region" description="Helical" evidence="1">
    <location>
        <begin position="21"/>
        <end position="41"/>
    </location>
</feature>
<evidence type="ECO:0000313" key="3">
    <source>
        <dbReference type="Proteomes" id="UP000552709"/>
    </source>
</evidence>
<dbReference type="AlphaFoldDB" id="A0A7W8K2B2"/>
<evidence type="ECO:0008006" key="4">
    <source>
        <dbReference type="Google" id="ProtNLM"/>
    </source>
</evidence>
<dbReference type="Proteomes" id="UP000552709">
    <property type="component" value="Unassembled WGS sequence"/>
</dbReference>
<comment type="caution">
    <text evidence="2">The sequence shown here is derived from an EMBL/GenBank/DDBJ whole genome shotgun (WGS) entry which is preliminary data.</text>
</comment>
<keyword evidence="1" id="KW-1133">Transmembrane helix</keyword>
<keyword evidence="1" id="KW-0812">Transmembrane</keyword>
<keyword evidence="3" id="KW-1185">Reference proteome</keyword>
<evidence type="ECO:0000256" key="1">
    <source>
        <dbReference type="SAM" id="Phobius"/>
    </source>
</evidence>
<dbReference type="PANTHER" id="PTHR34179">
    <property type="entry name" value="TUMOR PROTEIN P53-INDUCIBLE PROTEIN 13"/>
    <property type="match status" value="1"/>
</dbReference>
<keyword evidence="1" id="KW-0472">Membrane</keyword>
<reference evidence="2 3" key="1">
    <citation type="submission" date="2020-08" db="EMBL/GenBank/DDBJ databases">
        <title>Genomic Encyclopedia of Type Strains, Phase IV (KMG-IV): sequencing the most valuable type-strain genomes for metagenomic binning, comparative biology and taxonomic classification.</title>
        <authorList>
            <person name="Goeker M."/>
        </authorList>
    </citation>
    <scope>NUCLEOTIDE SEQUENCE [LARGE SCALE GENOMIC DNA]</scope>
    <source>
        <strain evidence="2 3">DSM 27939</strain>
    </source>
</reference>
<proteinExistence type="predicted"/>
<dbReference type="PANTHER" id="PTHR34179:SF1">
    <property type="entry name" value="TUMOR PROTEIN P53-INDUCIBLE PROTEIN 13"/>
    <property type="match status" value="1"/>
</dbReference>
<sequence length="184" mass="20426">MSKASPPANVKINPAPPRRTLWPVLLIGSGALLLVGATWWARSANETGDLGLTFANQGQEHIAVGADHGDYNSFPATSGWHDREPQPWGRFAYTVEPERLIHNLEHGGVVIQYNPALVQGAETRLENVQRRFPNKTVVAPNAALKVPVAVTAWRRLYTLDGVDETRIVAFVERYKNRAPERFPD</sequence>